<evidence type="ECO:0000313" key="3">
    <source>
        <dbReference type="EMBL" id="EER35579.1"/>
    </source>
</evidence>
<evidence type="ECO:0008006" key="5">
    <source>
        <dbReference type="Google" id="ProtNLM"/>
    </source>
</evidence>
<dbReference type="OrthoDB" id="5043642at2759"/>
<protein>
    <recommendedName>
        <fullName evidence="5">HRQ family protein 1</fullName>
    </recommendedName>
</protein>
<name>C5M2M9_CANTT</name>
<keyword evidence="2" id="KW-0812">Transmembrane</keyword>
<proteinExistence type="predicted"/>
<keyword evidence="2" id="KW-0472">Membrane</keyword>
<evidence type="ECO:0000313" key="4">
    <source>
        <dbReference type="Proteomes" id="UP000002037"/>
    </source>
</evidence>
<accession>C5M2M9</accession>
<organism evidence="3 4">
    <name type="scientific">Candida tropicalis (strain ATCC MYA-3404 / T1)</name>
    <name type="common">Yeast</name>
    <dbReference type="NCBI Taxonomy" id="294747"/>
    <lineage>
        <taxon>Eukaryota</taxon>
        <taxon>Fungi</taxon>
        <taxon>Dikarya</taxon>
        <taxon>Ascomycota</taxon>
        <taxon>Saccharomycotina</taxon>
        <taxon>Pichiomycetes</taxon>
        <taxon>Debaryomycetaceae</taxon>
        <taxon>Candida/Lodderomyces clade</taxon>
        <taxon>Candida</taxon>
    </lineage>
</organism>
<dbReference type="GeneID" id="8296864"/>
<feature type="compositionally biased region" description="Low complexity" evidence="1">
    <location>
        <begin position="48"/>
        <end position="59"/>
    </location>
</feature>
<dbReference type="InterPro" id="IPR021848">
    <property type="entry name" value="HODM_asu-like"/>
</dbReference>
<reference evidence="3 4" key="1">
    <citation type="journal article" date="2009" name="Nature">
        <title>Evolution of pathogenicity and sexual reproduction in eight Candida genomes.</title>
        <authorList>
            <person name="Butler G."/>
            <person name="Rasmussen M.D."/>
            <person name="Lin M.F."/>
            <person name="Santos M.A."/>
            <person name="Sakthikumar S."/>
            <person name="Munro C.A."/>
            <person name="Rheinbay E."/>
            <person name="Grabherr M."/>
            <person name="Forche A."/>
            <person name="Reedy J.L."/>
            <person name="Agrafioti I."/>
            <person name="Arnaud M.B."/>
            <person name="Bates S."/>
            <person name="Brown A.J."/>
            <person name="Brunke S."/>
            <person name="Costanzo M.C."/>
            <person name="Fitzpatrick D.A."/>
            <person name="de Groot P.W."/>
            <person name="Harris D."/>
            <person name="Hoyer L.L."/>
            <person name="Hube B."/>
            <person name="Klis F.M."/>
            <person name="Kodira C."/>
            <person name="Lennard N."/>
            <person name="Logue M.E."/>
            <person name="Martin R."/>
            <person name="Neiman A.M."/>
            <person name="Nikolaou E."/>
            <person name="Quail M.A."/>
            <person name="Quinn J."/>
            <person name="Santos M.C."/>
            <person name="Schmitzberger F.F."/>
            <person name="Sherlock G."/>
            <person name="Shah P."/>
            <person name="Silverstein K.A."/>
            <person name="Skrzypek M.S."/>
            <person name="Soll D."/>
            <person name="Staggs R."/>
            <person name="Stansfield I."/>
            <person name="Stumpf M.P."/>
            <person name="Sudbery P.E."/>
            <person name="Srikantha T."/>
            <person name="Zeng Q."/>
            <person name="Berman J."/>
            <person name="Berriman M."/>
            <person name="Heitman J."/>
            <person name="Gow N.A."/>
            <person name="Lorenz M.C."/>
            <person name="Birren B.W."/>
            <person name="Kellis M."/>
            <person name="Cuomo C.A."/>
        </authorList>
    </citation>
    <scope>NUCLEOTIDE SEQUENCE [LARGE SCALE GENOMIC DNA]</scope>
    <source>
        <strain evidence="4">ATCC MYA-3404 / T1</strain>
    </source>
</reference>
<sequence>MSTNTTEFLNNIFISDNKPDVQAIGFTILFVVISSYLVYTKLVAKSSTNQKGKQQSKQSKLYDKSKEYQPLNPTPLTDFKWDAEPPLKSYPFKNAEYKLTMGIRTLDPQDWLLVEPTYKSRIEAKQKIITNSHPDYPADKDTRSSTLFVTPEATPAIIEFYEIVMKYLCDKYPTCFKRDGDTIHNLITDKTYPVTGTDPVKLQEYLVGNIEEDFIILLKDPTREDEENGTEYFFKGGIFAFAAGFNPRDRFNKPLSFVHGPIPGYEQKLKLSMNRFFNRLLPGQFVTRSNYSMQTHNKFYVDDANKGHNLPEGFVQEPLKYEDLDFENQVHYRSERQVLTKLPKSGAMVFTIRTYLLPLAEVKKEGREVCDRLIGAINGFPKDISQYKRADEWGPAVIQYLSE</sequence>
<dbReference type="Proteomes" id="UP000002037">
    <property type="component" value="Unassembled WGS sequence"/>
</dbReference>
<evidence type="ECO:0000256" key="1">
    <source>
        <dbReference type="SAM" id="MobiDB-lite"/>
    </source>
</evidence>
<dbReference type="STRING" id="294747.C5M2M9"/>
<dbReference type="Pfam" id="PF11927">
    <property type="entry name" value="HODM_asu-like"/>
    <property type="match status" value="1"/>
</dbReference>
<feature type="transmembrane region" description="Helical" evidence="2">
    <location>
        <begin position="23"/>
        <end position="44"/>
    </location>
</feature>
<dbReference type="KEGG" id="ctp:CTRG_00318"/>
<dbReference type="HOGENOM" id="CLU_025462_2_0_1"/>
<dbReference type="AlphaFoldDB" id="C5M2M9"/>
<gene>
    <name evidence="3" type="ORF">CTRG_00318</name>
</gene>
<keyword evidence="2" id="KW-1133">Transmembrane helix</keyword>
<dbReference type="EMBL" id="GG692395">
    <property type="protein sequence ID" value="EER35579.1"/>
    <property type="molecule type" value="Genomic_DNA"/>
</dbReference>
<dbReference type="RefSeq" id="XP_002545537.1">
    <property type="nucleotide sequence ID" value="XM_002545491.1"/>
</dbReference>
<dbReference type="VEuPathDB" id="FungiDB:CTRG_00318"/>
<evidence type="ECO:0000256" key="2">
    <source>
        <dbReference type="SAM" id="Phobius"/>
    </source>
</evidence>
<dbReference type="eggNOG" id="ENOG502QW4F">
    <property type="taxonomic scope" value="Eukaryota"/>
</dbReference>
<feature type="region of interest" description="Disordered" evidence="1">
    <location>
        <begin position="48"/>
        <end position="73"/>
    </location>
</feature>
<keyword evidence="4" id="KW-1185">Reference proteome</keyword>